<dbReference type="PANTHER" id="PTHR48174:SF5">
    <property type="entry name" value="VACUOLAR PROTEIN SORTING-ASSOCIATED PROTEIN 62"/>
    <property type="match status" value="1"/>
</dbReference>
<reference evidence="3 4" key="1">
    <citation type="submission" date="2024-01" db="EMBL/GenBank/DDBJ databases">
        <title>Comparative genomics of Cryptococcus and Kwoniella reveals pathogenesis evolution and contrasting modes of karyotype evolution via chromosome fusion or intercentromeric recombination.</title>
        <authorList>
            <person name="Coelho M.A."/>
            <person name="David-Palma M."/>
            <person name="Shea T."/>
            <person name="Bowers K."/>
            <person name="McGinley-Smith S."/>
            <person name="Mohammad A.W."/>
            <person name="Gnirke A."/>
            <person name="Yurkov A.M."/>
            <person name="Nowrousian M."/>
            <person name="Sun S."/>
            <person name="Cuomo C.A."/>
            <person name="Heitman J."/>
        </authorList>
    </citation>
    <scope>NUCLEOTIDE SEQUENCE [LARGE SCALE GENOMIC DNA]</scope>
    <source>
        <strain evidence="3 4">CBS 6074</strain>
    </source>
</reference>
<feature type="compositionally biased region" description="Acidic residues" evidence="1">
    <location>
        <begin position="403"/>
        <end position="415"/>
    </location>
</feature>
<evidence type="ECO:0000256" key="2">
    <source>
        <dbReference type="SAM" id="SignalP"/>
    </source>
</evidence>
<feature type="region of interest" description="Disordered" evidence="1">
    <location>
        <begin position="396"/>
        <end position="425"/>
    </location>
</feature>
<dbReference type="PANTHER" id="PTHR48174">
    <property type="entry name" value="DUF946 FAMILY PROTEIN"/>
    <property type="match status" value="1"/>
</dbReference>
<keyword evidence="2" id="KW-0732">Signal</keyword>
<gene>
    <name evidence="3" type="ORF">L201_005688</name>
</gene>
<sequence>MPSAAAIWCLSFLAGQVVSSPLRSVKQTQGSFLAPANSNPAVEISDPSTSSESIIKLLEQYAPIFKLSELESFFPSSVDYMLPHYNFTESSSGEITTIDPSLLNRSQIDQLPSSGSGLFLSIKEPHNPQPFLDEESAYLFGPYGRDNITQNAQRKRQHSRGNNQNERGQVEEEVYGFGVDQGNGIVDLWYWTFYPFNFGKPIGLFGILGNHVADWEHLRMRTVNGTPVSADYTTHTGGRFSAGTFRWEDIEKIDGRPVAYVAAGSHGIGNLFKLIDLTDDEGPIWDTKNHVVPAIYWDGPENRRKIWHQGNQSWLNFRGKWGNIGENNCWWHRVVGYCQIVDAPSGPNRYFGLPPDCIIAPLTTGSSSYNFRFSSSVLDWAKDHNIALVQVDQVCTRPKKNPDDDDDDDDEDDTDEQTKRPHVHKYNDEVEGEIEVWNIKGVTQFKGIERHTVSVNPCRGRQSAVRAYKLSLCLINGKCLSQSFERRICTYEQDKKGYKFGSSVHLDDIDDWRWNY</sequence>
<proteinExistence type="predicted"/>
<feature type="chain" id="PRO_5043758036" description="Vacuolar protein sorting-associated protein 62" evidence="2">
    <location>
        <begin position="20"/>
        <end position="516"/>
    </location>
</feature>
<dbReference type="InterPro" id="IPR009291">
    <property type="entry name" value="Vps62"/>
</dbReference>
<dbReference type="EMBL" id="CP144104">
    <property type="protein sequence ID" value="WWC90751.1"/>
    <property type="molecule type" value="Genomic_DNA"/>
</dbReference>
<dbReference type="Proteomes" id="UP001355207">
    <property type="component" value="Chromosome 7"/>
</dbReference>
<dbReference type="GeneID" id="91096358"/>
<organism evidence="3 4">
    <name type="scientific">Kwoniella dendrophila CBS 6074</name>
    <dbReference type="NCBI Taxonomy" id="1295534"/>
    <lineage>
        <taxon>Eukaryota</taxon>
        <taxon>Fungi</taxon>
        <taxon>Dikarya</taxon>
        <taxon>Basidiomycota</taxon>
        <taxon>Agaricomycotina</taxon>
        <taxon>Tremellomycetes</taxon>
        <taxon>Tremellales</taxon>
        <taxon>Cryptococcaceae</taxon>
        <taxon>Kwoniella</taxon>
    </lineage>
</organism>
<dbReference type="RefSeq" id="XP_066077514.1">
    <property type="nucleotide sequence ID" value="XM_066221417.1"/>
</dbReference>
<protein>
    <recommendedName>
        <fullName evidence="5">Vacuolar protein sorting-associated protein 62</fullName>
    </recommendedName>
</protein>
<feature type="signal peptide" evidence="2">
    <location>
        <begin position="1"/>
        <end position="19"/>
    </location>
</feature>
<evidence type="ECO:0008006" key="5">
    <source>
        <dbReference type="Google" id="ProtNLM"/>
    </source>
</evidence>
<dbReference type="Pfam" id="PF06101">
    <property type="entry name" value="Vps62"/>
    <property type="match status" value="1"/>
</dbReference>
<name>A0AAX4JZ80_9TREE</name>
<evidence type="ECO:0000313" key="4">
    <source>
        <dbReference type="Proteomes" id="UP001355207"/>
    </source>
</evidence>
<evidence type="ECO:0000256" key="1">
    <source>
        <dbReference type="SAM" id="MobiDB-lite"/>
    </source>
</evidence>
<accession>A0AAX4JZ80</accession>
<evidence type="ECO:0000313" key="3">
    <source>
        <dbReference type="EMBL" id="WWC90751.1"/>
    </source>
</evidence>
<dbReference type="AlphaFoldDB" id="A0AAX4JZ80"/>
<keyword evidence="4" id="KW-1185">Reference proteome</keyword>